<dbReference type="Proteomes" id="UP001623290">
    <property type="component" value="Chromosome"/>
</dbReference>
<dbReference type="RefSeq" id="WP_406721379.1">
    <property type="nucleotide sequence ID" value="NZ_CP135443.1"/>
</dbReference>
<evidence type="ECO:0000313" key="3">
    <source>
        <dbReference type="EMBL" id="WRY34628.1"/>
    </source>
</evidence>
<sequence>MQSFTKDEALNKSEYVRRSLTKISHKTWEYFIISRIIHRLDDFSIEFVTQQLVKRPDGSRALTDLFYPQLGLHLEINEPFHKENIEADSIRQRDIVNVTKHRIENIDIDETSTIEEMCARTDAFIEIVKSAKAKLVDAGNFRTWDLESRYLADPIIQRGYIDVDDNVTFRLQAEAMKCFGFDGKGWQKAAWKFKDSTNDSIWFPRLYPHDPRWTNELSADGKVITQKANNEDGIATNRKILSEPVLSPKGNVVVFAKAKDALGENLLRYVGTFVRNRKLSNEQCITYELVRTREQVRV</sequence>
<reference evidence="3 4" key="1">
    <citation type="submission" date="2023-09" db="EMBL/GenBank/DDBJ databases">
        <title>Thioclava shenzhenensis sp. nov., a multidrug resistant bacteria-antagonizing species isolated from coastal seawater.</title>
        <authorList>
            <person name="Long M."/>
        </authorList>
    </citation>
    <scope>NUCLEOTIDE SEQUENCE [LARGE SCALE GENOMIC DNA]</scope>
    <source>
        <strain evidence="3 4">FTW29</strain>
    </source>
</reference>
<dbReference type="InterPro" id="IPR048797">
    <property type="entry name" value="PvuRts1I-like_N"/>
</dbReference>
<proteinExistence type="predicted"/>
<dbReference type="EMBL" id="CP135443">
    <property type="protein sequence ID" value="WRY34628.1"/>
    <property type="molecule type" value="Genomic_DNA"/>
</dbReference>
<gene>
    <name evidence="3" type="ORF">RPE78_04865</name>
</gene>
<protein>
    <recommendedName>
        <fullName evidence="5">SET and RING associated domain-containing protein</fullName>
    </recommendedName>
</protein>
<feature type="domain" description="Restriction endonuclease PvuRts1 I-like N-terminal" evidence="2">
    <location>
        <begin position="14"/>
        <end position="116"/>
    </location>
</feature>
<keyword evidence="4" id="KW-1185">Reference proteome</keyword>
<evidence type="ECO:0000259" key="1">
    <source>
        <dbReference type="Pfam" id="PF18491"/>
    </source>
</evidence>
<accession>A0ABZ1E2P2</accession>
<evidence type="ECO:0000313" key="4">
    <source>
        <dbReference type="Proteomes" id="UP001623290"/>
    </source>
</evidence>
<organism evidence="3 4">
    <name type="scientific">Thioclava litoralis</name>
    <dbReference type="NCBI Taxonomy" id="3076557"/>
    <lineage>
        <taxon>Bacteria</taxon>
        <taxon>Pseudomonadati</taxon>
        <taxon>Pseudomonadota</taxon>
        <taxon>Alphaproteobacteria</taxon>
        <taxon>Rhodobacterales</taxon>
        <taxon>Paracoccaceae</taxon>
        <taxon>Thioclava</taxon>
    </lineage>
</organism>
<name>A0ABZ1E2P2_9RHOB</name>
<evidence type="ECO:0008006" key="5">
    <source>
        <dbReference type="Google" id="ProtNLM"/>
    </source>
</evidence>
<dbReference type="InterPro" id="IPR040674">
    <property type="entry name" value="PvuRts1I-like_SRA"/>
</dbReference>
<dbReference type="Pfam" id="PF18491">
    <property type="entry name" value="SRA"/>
    <property type="match status" value="1"/>
</dbReference>
<feature type="domain" description="PvuRts1 I-like SET and RING associated" evidence="1">
    <location>
        <begin position="155"/>
        <end position="293"/>
    </location>
</feature>
<dbReference type="Pfam" id="PF21598">
    <property type="entry name" value="PvuRts1I-like_N"/>
    <property type="match status" value="1"/>
</dbReference>
<evidence type="ECO:0000259" key="2">
    <source>
        <dbReference type="Pfam" id="PF21598"/>
    </source>
</evidence>